<reference evidence="2 3" key="1">
    <citation type="submission" date="2024-08" db="EMBL/GenBank/DDBJ databases">
        <authorList>
            <person name="Ishaq N."/>
        </authorList>
    </citation>
    <scope>NUCLEOTIDE SEQUENCE [LARGE SCALE GENOMIC DNA]</scope>
    <source>
        <strain evidence="2 3">DSM 18651</strain>
    </source>
</reference>
<comment type="caution">
    <text evidence="2">The sequence shown here is derived from an EMBL/GenBank/DDBJ whole genome shotgun (WGS) entry which is preliminary data.</text>
</comment>
<evidence type="ECO:0000313" key="3">
    <source>
        <dbReference type="Proteomes" id="UP001569428"/>
    </source>
</evidence>
<accession>A0ABV4P844</accession>
<dbReference type="InterPro" id="IPR001466">
    <property type="entry name" value="Beta-lactam-related"/>
</dbReference>
<evidence type="ECO:0000313" key="2">
    <source>
        <dbReference type="EMBL" id="MFA0814078.1"/>
    </source>
</evidence>
<dbReference type="InterPro" id="IPR012338">
    <property type="entry name" value="Beta-lactam/transpept-like"/>
</dbReference>
<proteinExistence type="predicted"/>
<feature type="domain" description="Beta-lactamase-related" evidence="1">
    <location>
        <begin position="32"/>
        <end position="148"/>
    </location>
</feature>
<protein>
    <submittedName>
        <fullName evidence="2">Serine hydrolase</fullName>
    </submittedName>
</protein>
<dbReference type="EMBL" id="JBGMEK010000233">
    <property type="protein sequence ID" value="MFA0814078.1"/>
    <property type="molecule type" value="Genomic_DNA"/>
</dbReference>
<sequence>MCIKLSAGITHVERPIANQARQYIFNCESGEHENFYGELPYIMRAAAGMSATAAEIANYLITLQSGKLVKDLTMLWTPVTLEYDETAGFNHYENGYGMGWQVINRKKHSTVSASGGNAVTMIYYPEDGLSIVVLINLLGGLPIQFVDRIAVEYIPGFEV</sequence>
<dbReference type="Proteomes" id="UP001569428">
    <property type="component" value="Unassembled WGS sequence"/>
</dbReference>
<evidence type="ECO:0000259" key="1">
    <source>
        <dbReference type="Pfam" id="PF00144"/>
    </source>
</evidence>
<keyword evidence="2" id="KW-0378">Hydrolase</keyword>
<dbReference type="GO" id="GO:0016787">
    <property type="term" value="F:hydrolase activity"/>
    <property type="evidence" value="ECO:0007669"/>
    <property type="project" value="UniProtKB-KW"/>
</dbReference>
<dbReference type="SUPFAM" id="SSF56601">
    <property type="entry name" value="beta-lactamase/transpeptidase-like"/>
    <property type="match status" value="1"/>
</dbReference>
<keyword evidence="3" id="KW-1185">Reference proteome</keyword>
<dbReference type="Pfam" id="PF00144">
    <property type="entry name" value="Beta-lactamase"/>
    <property type="match status" value="1"/>
</dbReference>
<organism evidence="2 3">
    <name type="scientific">Microbulbifer epialgicus</name>
    <dbReference type="NCBI Taxonomy" id="393907"/>
    <lineage>
        <taxon>Bacteria</taxon>
        <taxon>Pseudomonadati</taxon>
        <taxon>Pseudomonadota</taxon>
        <taxon>Gammaproteobacteria</taxon>
        <taxon>Cellvibrionales</taxon>
        <taxon>Microbulbiferaceae</taxon>
        <taxon>Microbulbifer</taxon>
    </lineage>
</organism>
<name>A0ABV4P844_9GAMM</name>
<gene>
    <name evidence="2" type="ORF">ACCI49_24740</name>
</gene>
<dbReference type="Gene3D" id="3.40.710.10">
    <property type="entry name" value="DD-peptidase/beta-lactamase superfamily"/>
    <property type="match status" value="1"/>
</dbReference>
<dbReference type="RefSeq" id="WP_371841925.1">
    <property type="nucleotide sequence ID" value="NZ_JBGMEK010000233.1"/>
</dbReference>